<dbReference type="Pfam" id="PF13175">
    <property type="entry name" value="AAA_15"/>
    <property type="match status" value="1"/>
</dbReference>
<keyword evidence="3" id="KW-1185">Reference proteome</keyword>
<proteinExistence type="predicted"/>
<gene>
    <name evidence="2" type="ORF">LS48_02005</name>
</gene>
<dbReference type="SUPFAM" id="SSF52540">
    <property type="entry name" value="P-loop containing nucleoside triphosphate hydrolases"/>
    <property type="match status" value="1"/>
</dbReference>
<accession>A0A137RM73</accession>
<organism evidence="2 3">
    <name type="scientific">Aequorivita aquimaris</name>
    <dbReference type="NCBI Taxonomy" id="1548749"/>
    <lineage>
        <taxon>Bacteria</taxon>
        <taxon>Pseudomonadati</taxon>
        <taxon>Bacteroidota</taxon>
        <taxon>Flavobacteriia</taxon>
        <taxon>Flavobacteriales</taxon>
        <taxon>Flavobacteriaceae</taxon>
        <taxon>Aequorivita</taxon>
    </lineage>
</organism>
<feature type="domain" description="Endonuclease GajA/Old nuclease/RecF-like AAA" evidence="1">
    <location>
        <begin position="78"/>
        <end position="540"/>
    </location>
</feature>
<sequence length="664" mass="77390">MKGFKLIALKTGAEQKRFITIPDSNRKIDPYKVLETNTVYPFYANYFFPNKDFSKIGINSDSFVDLFSLDIEGHEIEVNISAVVGKNGSGKSSLIELLYLATYNLGAFLKLLRDPKSNRVLTPFKELELELFYLVGNDFFVVNFSEGTITKSVLSLQNDYLIKNNNECLTFTQSDFKEYFYTITVNYSHYALNALEVGRWVNSLFHKNDGYQTPIVLNPMRDNGNIDIVRENKLLKRRLQANLLQDIKNQEPINSLRNIANSKIAEKIEISYNSDKLKGFELEAQKNKELRKKVINSIERIFNFNIAKKDLDSNLFFNVCINYICSKLLKIATYYRPYHKYYNEIEDKKLLRNINAFIKTVNESNSHIFFKVKGAILYLKYYELLFGSIDNIKSKRNEIVINEFAKKIQQIIDKESFFVNTYMLAPPSFYDTNIILEDGSSIDALSSGEKQKVHSISSIIYHIINLNSVSNYNAKNVSNNEFHSYHYLNIVLDEIELYYHPEWQRTYINDMLDAIGKITFTNIAFIKGLNILFLTHSPYILSDIPISNVLKLNEGNPLSSLTEPQTYGANIYDLLTDSFFLEKYYIGEKARLDIEKIINTLRSNEKKEIEPNFNENPQEIKKRIEIISEDFLRNKLIQMYLKKYDDDKAYQRELLLQQLRDLDN</sequence>
<dbReference type="Proteomes" id="UP000070138">
    <property type="component" value="Unassembled WGS sequence"/>
</dbReference>
<evidence type="ECO:0000259" key="1">
    <source>
        <dbReference type="Pfam" id="PF13175"/>
    </source>
</evidence>
<dbReference type="InterPro" id="IPR027417">
    <property type="entry name" value="P-loop_NTPase"/>
</dbReference>
<evidence type="ECO:0000313" key="3">
    <source>
        <dbReference type="Proteomes" id="UP000070138"/>
    </source>
</evidence>
<evidence type="ECO:0000313" key="2">
    <source>
        <dbReference type="EMBL" id="KXO01261.1"/>
    </source>
</evidence>
<dbReference type="InterPro" id="IPR041685">
    <property type="entry name" value="AAA_GajA/Old/RecF-like"/>
</dbReference>
<comment type="caution">
    <text evidence="2">The sequence shown here is derived from an EMBL/GenBank/DDBJ whole genome shotgun (WGS) entry which is preliminary data.</text>
</comment>
<dbReference type="Gene3D" id="3.40.50.300">
    <property type="entry name" value="P-loop containing nucleotide triphosphate hydrolases"/>
    <property type="match status" value="1"/>
</dbReference>
<dbReference type="AlphaFoldDB" id="A0A137RM73"/>
<reference evidence="3" key="1">
    <citation type="submission" date="2014-10" db="EMBL/GenBank/DDBJ databases">
        <title>Genome sequencing of Vitellibacter sp. D-24.</title>
        <authorList>
            <person name="Thevarajoo S."/>
            <person name="Selvaratnam C."/>
            <person name="Goh K.M."/>
            <person name="Chong C.S."/>
        </authorList>
    </citation>
    <scope>NUCLEOTIDE SEQUENCE [LARGE SCALE GENOMIC DNA]</scope>
    <source>
        <strain evidence="3">D-24</strain>
    </source>
</reference>
<dbReference type="RefSeq" id="WP_062619439.1">
    <property type="nucleotide sequence ID" value="NZ_JRWG01000001.1"/>
</dbReference>
<name>A0A137RM73_9FLAO</name>
<protein>
    <recommendedName>
        <fullName evidence="1">Endonuclease GajA/Old nuclease/RecF-like AAA domain-containing protein</fullName>
    </recommendedName>
</protein>
<dbReference type="EMBL" id="JRWG01000001">
    <property type="protein sequence ID" value="KXO01261.1"/>
    <property type="molecule type" value="Genomic_DNA"/>
</dbReference>
<dbReference type="STRING" id="1548749.LS48_02005"/>
<dbReference type="OrthoDB" id="997844at2"/>
<reference evidence="2 3" key="2">
    <citation type="journal article" date="2016" name="Int. J. Syst. Evol. Microbiol.">
        <title>Vitellibacter aquimaris sp. nov., a marine bacterium isolated from seawater.</title>
        <authorList>
            <person name="Thevarajoo S."/>
            <person name="Selvaratnam C."/>
            <person name="Goh K.M."/>
            <person name="Hong K.W."/>
            <person name="Chan X.Y."/>
            <person name="Chan K.G."/>
            <person name="Chong C.S."/>
        </authorList>
    </citation>
    <scope>NUCLEOTIDE SEQUENCE [LARGE SCALE GENOMIC DNA]</scope>
    <source>
        <strain evidence="2 3">D-24</strain>
    </source>
</reference>
<dbReference type="PATRIC" id="fig|1548749.3.peg.427"/>